<proteinExistence type="predicted"/>
<feature type="domain" description="Helitron helicase-like" evidence="1">
    <location>
        <begin position="2"/>
        <end position="199"/>
    </location>
</feature>
<accession>A0A0D0BPE4</accession>
<feature type="non-terminal residue" evidence="2">
    <location>
        <position position="200"/>
    </location>
</feature>
<dbReference type="InterPro" id="IPR025476">
    <property type="entry name" value="Helitron_helicase-like"/>
</dbReference>
<dbReference type="Pfam" id="PF14214">
    <property type="entry name" value="Helitron_like_N"/>
    <property type="match status" value="1"/>
</dbReference>
<organism evidence="2 3">
    <name type="scientific">Collybiopsis luxurians FD-317 M1</name>
    <dbReference type="NCBI Taxonomy" id="944289"/>
    <lineage>
        <taxon>Eukaryota</taxon>
        <taxon>Fungi</taxon>
        <taxon>Dikarya</taxon>
        <taxon>Basidiomycota</taxon>
        <taxon>Agaricomycotina</taxon>
        <taxon>Agaricomycetes</taxon>
        <taxon>Agaricomycetidae</taxon>
        <taxon>Agaricales</taxon>
        <taxon>Marasmiineae</taxon>
        <taxon>Omphalotaceae</taxon>
        <taxon>Collybiopsis</taxon>
        <taxon>Collybiopsis luxurians</taxon>
    </lineage>
</organism>
<dbReference type="HOGENOM" id="CLU_080483_1_0_1"/>
<dbReference type="EMBL" id="KN834863">
    <property type="protein sequence ID" value="KIK51454.1"/>
    <property type="molecule type" value="Genomic_DNA"/>
</dbReference>
<name>A0A0D0BPE4_9AGAR</name>
<protein>
    <recommendedName>
        <fullName evidence="1">Helitron helicase-like domain-containing protein</fullName>
    </recommendedName>
</protein>
<reference evidence="2 3" key="1">
    <citation type="submission" date="2014-04" db="EMBL/GenBank/DDBJ databases">
        <title>Evolutionary Origins and Diversification of the Mycorrhizal Mutualists.</title>
        <authorList>
            <consortium name="DOE Joint Genome Institute"/>
            <consortium name="Mycorrhizal Genomics Consortium"/>
            <person name="Kohler A."/>
            <person name="Kuo A."/>
            <person name="Nagy L.G."/>
            <person name="Floudas D."/>
            <person name="Copeland A."/>
            <person name="Barry K.W."/>
            <person name="Cichocki N."/>
            <person name="Veneault-Fourrey C."/>
            <person name="LaButti K."/>
            <person name="Lindquist E.A."/>
            <person name="Lipzen A."/>
            <person name="Lundell T."/>
            <person name="Morin E."/>
            <person name="Murat C."/>
            <person name="Riley R."/>
            <person name="Ohm R."/>
            <person name="Sun H."/>
            <person name="Tunlid A."/>
            <person name="Henrissat B."/>
            <person name="Grigoriev I.V."/>
            <person name="Hibbett D.S."/>
            <person name="Martin F."/>
        </authorList>
    </citation>
    <scope>NUCLEOTIDE SEQUENCE [LARGE SCALE GENOMIC DNA]</scope>
    <source>
        <strain evidence="2 3">FD-317 M1</strain>
    </source>
</reference>
<dbReference type="Proteomes" id="UP000053593">
    <property type="component" value="Unassembled WGS sequence"/>
</dbReference>
<sequence>MLYHDKRFQTDMAFPFVAFSHEQIKAGTTQAFILASSKNFENISTQLLSADKLVLQDLAMRMAGGEFVKPSTESEQLCFTLLCDLDLASSKTKGSVSSKCSMQHKIWSLVTHIGGPTWYFTLAPCDFKHPLCIYYADTRQQFDVPLRSDQERQKLLSQNPAAAAQFFHFMVSLFLDIVIGSVHKPGLFGPTAAYYCTVEQ</sequence>
<evidence type="ECO:0000313" key="3">
    <source>
        <dbReference type="Proteomes" id="UP000053593"/>
    </source>
</evidence>
<evidence type="ECO:0000259" key="1">
    <source>
        <dbReference type="Pfam" id="PF14214"/>
    </source>
</evidence>
<keyword evidence="3" id="KW-1185">Reference proteome</keyword>
<dbReference type="AlphaFoldDB" id="A0A0D0BPE4"/>
<evidence type="ECO:0000313" key="2">
    <source>
        <dbReference type="EMBL" id="KIK51454.1"/>
    </source>
</evidence>
<gene>
    <name evidence="2" type="ORF">GYMLUDRAFT_181396</name>
</gene>
<dbReference type="OrthoDB" id="3254930at2759"/>